<reference evidence="2 3" key="1">
    <citation type="journal article" date="2015" name="Genome Announc.">
        <title>Draft Genome Sequences of Marine Isolates of Thalassomonas viridans and Thalassomonas actiniarum.</title>
        <authorList>
            <person name="Olonade I."/>
            <person name="van Zyl L.J."/>
            <person name="Trindade M."/>
        </authorList>
    </citation>
    <scope>NUCLEOTIDE SEQUENCE [LARGE SCALE GENOMIC DNA]</scope>
    <source>
        <strain evidence="2 3">A5K-106</strain>
    </source>
</reference>
<dbReference type="InterPro" id="IPR052567">
    <property type="entry name" value="OP_Dioxygenase"/>
</dbReference>
<gene>
    <name evidence="2" type="ORF">SG35_030080</name>
</gene>
<protein>
    <submittedName>
        <fullName evidence="2">HDIG domain-containing protein</fullName>
    </submittedName>
</protein>
<accession>A0AAF0C7A4</accession>
<proteinExistence type="predicted"/>
<sequence>MSDIIKEIEALYLDYGSQTYEEKCSQLQHAQQCGTLAIEQGFDDELALAAFLHDIGHFIAQRNNTKGFTDFGHPAHDNIGAAFLAKHGFSRRIVMLVKEHVKVKRYLAASQPGYLEQLSHASKITLTQQGGAMTAQEVENYQKIAHLKDILTLRTLDDSGKLPQMTCKPLSYWLIQIAEHLRCK</sequence>
<name>A0AAF0C7A4_9GAMM</name>
<feature type="domain" description="HD" evidence="1">
    <location>
        <begin position="30"/>
        <end position="105"/>
    </location>
</feature>
<dbReference type="NCBIfam" id="TIGR00277">
    <property type="entry name" value="HDIG"/>
    <property type="match status" value="1"/>
</dbReference>
<dbReference type="Pfam" id="PF01966">
    <property type="entry name" value="HD"/>
    <property type="match status" value="1"/>
</dbReference>
<dbReference type="PANTHER" id="PTHR40202:SF1">
    <property type="entry name" value="HD DOMAIN-CONTAINING PROTEIN"/>
    <property type="match status" value="1"/>
</dbReference>
<evidence type="ECO:0000313" key="3">
    <source>
        <dbReference type="Proteomes" id="UP000032568"/>
    </source>
</evidence>
<dbReference type="InterPro" id="IPR006674">
    <property type="entry name" value="HD_domain"/>
</dbReference>
<dbReference type="EMBL" id="CP059736">
    <property type="protein sequence ID" value="WDE02654.1"/>
    <property type="molecule type" value="Genomic_DNA"/>
</dbReference>
<dbReference type="Proteomes" id="UP000032568">
    <property type="component" value="Chromosome pTact"/>
</dbReference>
<evidence type="ECO:0000313" key="2">
    <source>
        <dbReference type="EMBL" id="WDE02654.1"/>
    </source>
</evidence>
<dbReference type="Gene3D" id="1.10.3210.10">
    <property type="entry name" value="Hypothetical protein af1432"/>
    <property type="match status" value="1"/>
</dbReference>
<reference evidence="2 3" key="2">
    <citation type="journal article" date="2022" name="Mar. Drugs">
        <title>Bioassay-Guided Fractionation Leads to the Detection of Cholic Acid Generated by the Rare Thalassomonas sp.</title>
        <authorList>
            <person name="Pheiffer F."/>
            <person name="Schneider Y.K."/>
            <person name="Hansen E.H."/>
            <person name="Andersen J.H."/>
            <person name="Isaksson J."/>
            <person name="Busche T."/>
            <person name="R C."/>
            <person name="Kalinowski J."/>
            <person name="Zyl L.V."/>
            <person name="Trindade M."/>
        </authorList>
    </citation>
    <scope>NUCLEOTIDE SEQUENCE [LARGE SCALE GENOMIC DNA]</scope>
    <source>
        <strain evidence="2 3">A5K-106</strain>
    </source>
</reference>
<dbReference type="PANTHER" id="PTHR40202">
    <property type="match status" value="1"/>
</dbReference>
<dbReference type="SUPFAM" id="SSF109604">
    <property type="entry name" value="HD-domain/PDEase-like"/>
    <property type="match status" value="1"/>
</dbReference>
<dbReference type="KEGG" id="tact:SG35_030080"/>
<organism evidence="2 3">
    <name type="scientific">Thalassomonas actiniarum</name>
    <dbReference type="NCBI Taxonomy" id="485447"/>
    <lineage>
        <taxon>Bacteria</taxon>
        <taxon>Pseudomonadati</taxon>
        <taxon>Pseudomonadota</taxon>
        <taxon>Gammaproteobacteria</taxon>
        <taxon>Alteromonadales</taxon>
        <taxon>Colwelliaceae</taxon>
        <taxon>Thalassomonas</taxon>
    </lineage>
</organism>
<dbReference type="InterPro" id="IPR006675">
    <property type="entry name" value="HDIG_dom"/>
</dbReference>
<dbReference type="RefSeq" id="WP_044835632.1">
    <property type="nucleotide sequence ID" value="NZ_CP059736.1"/>
</dbReference>
<keyword evidence="3" id="KW-1185">Reference proteome</keyword>
<dbReference type="AlphaFoldDB" id="A0AAF0C7A4"/>
<evidence type="ECO:0000259" key="1">
    <source>
        <dbReference type="Pfam" id="PF01966"/>
    </source>
</evidence>